<evidence type="ECO:0000313" key="2">
    <source>
        <dbReference type="EMBL" id="TWJ08437.1"/>
    </source>
</evidence>
<evidence type="ECO:0000313" key="3">
    <source>
        <dbReference type="Proteomes" id="UP000320547"/>
    </source>
</evidence>
<keyword evidence="1" id="KW-0812">Transmembrane</keyword>
<dbReference type="AlphaFoldDB" id="A0A562US55"/>
<keyword evidence="1" id="KW-0472">Membrane</keyword>
<evidence type="ECO:0000256" key="1">
    <source>
        <dbReference type="SAM" id="Phobius"/>
    </source>
</evidence>
<feature type="transmembrane region" description="Helical" evidence="1">
    <location>
        <begin position="7"/>
        <end position="28"/>
    </location>
</feature>
<gene>
    <name evidence="2" type="ORF">JN10_0047</name>
</gene>
<sequence>MLKAVRNVGIFFLVIGLIPASIGGWKLVSNYQIAAEGSQATGTVIRLKRTIRQHKRPRGRDLPVIEFRDASGAKHIFTGALGLGDPDYARGQRVRVIYSPGSPSDARINSFGSLYLFSIWTLGFGLLFAGVGVASMGYYRRRLRVIDELMRNGLRVQAEFQHCIRDKRAKKGKDSPFYVFAQARNPSTGEIARFKSLPIWKDLTPVLRGKTVPVRVDPSNPKHYFVDLSQWISEDEFA</sequence>
<keyword evidence="1" id="KW-1133">Transmembrane helix</keyword>
<keyword evidence="3" id="KW-1185">Reference proteome</keyword>
<dbReference type="RefSeq" id="WP_067597392.1">
    <property type="nucleotide sequence ID" value="NZ_CP015963.1"/>
</dbReference>
<dbReference type="Proteomes" id="UP000320547">
    <property type="component" value="Unassembled WGS sequence"/>
</dbReference>
<organism evidence="2 3">
    <name type="scientific">Altererythrobacter ishigakiensis</name>
    <dbReference type="NCBI Taxonomy" id="476157"/>
    <lineage>
        <taxon>Bacteria</taxon>
        <taxon>Pseudomonadati</taxon>
        <taxon>Pseudomonadota</taxon>
        <taxon>Alphaproteobacteria</taxon>
        <taxon>Sphingomonadales</taxon>
        <taxon>Erythrobacteraceae</taxon>
        <taxon>Altererythrobacter</taxon>
    </lineage>
</organism>
<feature type="transmembrane region" description="Helical" evidence="1">
    <location>
        <begin position="114"/>
        <end position="139"/>
    </location>
</feature>
<reference evidence="2 3" key="1">
    <citation type="submission" date="2019-07" db="EMBL/GenBank/DDBJ databases">
        <title>Genomic Encyclopedia of Archaeal and Bacterial Type Strains, Phase II (KMG-II): from individual species to whole genera.</title>
        <authorList>
            <person name="Goeker M."/>
        </authorList>
    </citation>
    <scope>NUCLEOTIDE SEQUENCE [LARGE SCALE GENOMIC DNA]</scope>
    <source>
        <strain evidence="2 3">ATCC BAA-2084</strain>
    </source>
</reference>
<protein>
    <submittedName>
        <fullName evidence="2">Uncharacterized protein DUF3592</fullName>
    </submittedName>
</protein>
<proteinExistence type="predicted"/>
<dbReference type="EMBL" id="VLLK01000001">
    <property type="protein sequence ID" value="TWJ08437.1"/>
    <property type="molecule type" value="Genomic_DNA"/>
</dbReference>
<accession>A0A562US55</accession>
<name>A0A562US55_9SPHN</name>
<comment type="caution">
    <text evidence="2">The sequence shown here is derived from an EMBL/GenBank/DDBJ whole genome shotgun (WGS) entry which is preliminary data.</text>
</comment>